<dbReference type="Proteomes" id="UP001529510">
    <property type="component" value="Unassembled WGS sequence"/>
</dbReference>
<dbReference type="InterPro" id="IPR036372">
    <property type="entry name" value="BEACH_dom_sf"/>
</dbReference>
<evidence type="ECO:0000313" key="4">
    <source>
        <dbReference type="Proteomes" id="UP001529510"/>
    </source>
</evidence>
<accession>A0ABD0QCZ6</accession>
<comment type="caution">
    <text evidence="3">The sequence shown here is derived from an EMBL/GenBank/DDBJ whole genome shotgun (WGS) entry which is preliminary data.</text>
</comment>
<proteinExistence type="predicted"/>
<organism evidence="3 4">
    <name type="scientific">Cirrhinus mrigala</name>
    <name type="common">Mrigala</name>
    <dbReference type="NCBI Taxonomy" id="683832"/>
    <lineage>
        <taxon>Eukaryota</taxon>
        <taxon>Metazoa</taxon>
        <taxon>Chordata</taxon>
        <taxon>Craniata</taxon>
        <taxon>Vertebrata</taxon>
        <taxon>Euteleostomi</taxon>
        <taxon>Actinopterygii</taxon>
        <taxon>Neopterygii</taxon>
        <taxon>Teleostei</taxon>
        <taxon>Ostariophysi</taxon>
        <taxon>Cypriniformes</taxon>
        <taxon>Cyprinidae</taxon>
        <taxon>Labeoninae</taxon>
        <taxon>Labeonini</taxon>
        <taxon>Cirrhinus</taxon>
    </lineage>
</organism>
<protein>
    <recommendedName>
        <fullName evidence="2">BEACH domain-containing protein</fullName>
    </recommendedName>
</protein>
<keyword evidence="4" id="KW-1185">Reference proteome</keyword>
<dbReference type="PROSITE" id="PS50197">
    <property type="entry name" value="BEACH"/>
    <property type="match status" value="1"/>
</dbReference>
<keyword evidence="1" id="KW-0853">WD repeat</keyword>
<feature type="non-terminal residue" evidence="3">
    <location>
        <position position="56"/>
    </location>
</feature>
<gene>
    <name evidence="3" type="ORF">M9458_022226</name>
</gene>
<sequence>ALESEFVSCQLHQWIDLIFGYKQRGPEAIRALNVFHYLSYEGSVNLDSITDPQLRE</sequence>
<dbReference type="Gene3D" id="1.10.1540.10">
    <property type="entry name" value="BEACH domain"/>
    <property type="match status" value="1"/>
</dbReference>
<feature type="non-terminal residue" evidence="3">
    <location>
        <position position="1"/>
    </location>
</feature>
<feature type="domain" description="BEACH" evidence="2">
    <location>
        <begin position="1"/>
        <end position="56"/>
    </location>
</feature>
<dbReference type="EMBL" id="JAMKFB020000010">
    <property type="protein sequence ID" value="KAL0182851.1"/>
    <property type="molecule type" value="Genomic_DNA"/>
</dbReference>
<evidence type="ECO:0000256" key="1">
    <source>
        <dbReference type="ARBA" id="ARBA00022574"/>
    </source>
</evidence>
<dbReference type="PANTHER" id="PTHR13743">
    <property type="entry name" value="BEIGE/BEACH-RELATED"/>
    <property type="match status" value="1"/>
</dbReference>
<name>A0ABD0QCZ6_CIRMR</name>
<dbReference type="SUPFAM" id="SSF81837">
    <property type="entry name" value="BEACH domain"/>
    <property type="match status" value="1"/>
</dbReference>
<evidence type="ECO:0000259" key="2">
    <source>
        <dbReference type="PROSITE" id="PS50197"/>
    </source>
</evidence>
<dbReference type="InterPro" id="IPR050865">
    <property type="entry name" value="BEACH_Domain"/>
</dbReference>
<reference evidence="3 4" key="1">
    <citation type="submission" date="2024-05" db="EMBL/GenBank/DDBJ databases">
        <title>Genome sequencing and assembly of Indian major carp, Cirrhinus mrigala (Hamilton, 1822).</title>
        <authorList>
            <person name="Mohindra V."/>
            <person name="Chowdhury L.M."/>
            <person name="Lal K."/>
            <person name="Jena J.K."/>
        </authorList>
    </citation>
    <scope>NUCLEOTIDE SEQUENCE [LARGE SCALE GENOMIC DNA]</scope>
    <source>
        <strain evidence="3">CM1030</strain>
        <tissue evidence="3">Blood</tissue>
    </source>
</reference>
<dbReference type="Pfam" id="PF02138">
    <property type="entry name" value="Beach"/>
    <property type="match status" value="1"/>
</dbReference>
<evidence type="ECO:0000313" key="3">
    <source>
        <dbReference type="EMBL" id="KAL0182851.1"/>
    </source>
</evidence>
<dbReference type="AlphaFoldDB" id="A0ABD0QCZ6"/>
<dbReference type="PANTHER" id="PTHR13743:SF62">
    <property type="entry name" value="NEUROBEACHIN"/>
    <property type="match status" value="1"/>
</dbReference>
<dbReference type="InterPro" id="IPR000409">
    <property type="entry name" value="BEACH_dom"/>
</dbReference>